<proteinExistence type="predicted"/>
<dbReference type="InterPro" id="IPR032774">
    <property type="entry name" value="WG_beta_rep"/>
</dbReference>
<protein>
    <submittedName>
        <fullName evidence="1">WG repeat-containing protein</fullName>
    </submittedName>
</protein>
<dbReference type="EMBL" id="AP026867">
    <property type="protein sequence ID" value="BDS10805.1"/>
    <property type="molecule type" value="Genomic_DNA"/>
</dbReference>
<dbReference type="RefSeq" id="WP_264792070.1">
    <property type="nucleotide sequence ID" value="NZ_AP026867.1"/>
</dbReference>
<name>A0A915YCY5_9BACT</name>
<sequence>MLHFLLIVIGVLLFDTASGQQRLYPVHVNQKWGLMDVEGGLVVKPIYNNIGLFEKEGYAIVEEDGLLGVVDTLGTIVIPCKYALMDYIGRGLFSVKVGEVWQVINIKDKLILDKMAGKIRFLEGNYLSYEELTGLGLAHIDRGVLLPPQFKSFNFLEGGYIVGIDEKEVQTIHDSSGQSIIAHGFSKIKIKNNWIWGKRNGKWGSYTLDGQVKLHHNWSFYESKGVNFYELIDEDERHFLYSRFLDTIILRKVPKLEAFDVNRVEFVRRDGSRGLVDRRGNILFEGAYEFITKFSPTTFRVKKEDHQGVIRADGSVLIPFIYNYIGNLDDQVAIVRKKEQYGVINQQGKLVLPPVFQTSPELRDNHVRYKDPNGALQLFDFDEKGELIKNTTFSNLKSLKIRISNRGANLAVNNTPRNTTNPYQISDSLCWLFHSGSRMWGLWNLQTKKYKFAPQWSSVVVLKQQGLSIVGQSDLDIGGRLNTGRIKLRVNEVFGLFNNKHGLPISKMEFIDIRMSDFQTLGLDIARCIFVGGSHGLLKSNGRVLARGYVYIGEFIEGKARATKKGRLVVDLDRKIKRPIGKASTYYNSLRASYSFDNDDDPKFFRALNTHGQLYCVDAKWGYIDSLGGKNSGFKYDYVENYSNDRALIRQDGKWGMLDHEGNEVLAPAYDNFNFLPNANKKLFFITRNQQLYGAIDSNAKIIVPVKYTRIRTYKEDRIAVKNQAGRWGYVDRNSNEIIKTKYRVAYDFSEGLAVIFDQSRWGALDQNGNVVIKPQYLKMGSFVEGKAWVHLARGKKGYINQKGKLLFSGKYSKLTDFKDGIARVFVRKKGWGLMDTTGHLILKPKRHFKKIEPFNNYGLAKVKIGKKYRLINREGKFVGKRAYGAIKEFNEGLAIVRLQALSGFHFGRPNLKWTFIDTTGELVTKNEFRQLQAFSEGRAAFTNEDSKRGYINKEGAVIIEPVYFRVEEFKENRAVVWDNYNRTGVIDTTGKVIIPIEYNKILDINQGLALVRKNSWTYYFVREDTKRHTPNNFSGAHIFEGNVTPVKSNNKWGVINEKGLQMLIPKYAKITPFEEGVAKVSVTDLIGVVDVNGKVIIEPEYEYIAYVGKGLFRVERGDKMGYLNMDGEWVWSMK</sequence>
<reference evidence="1" key="1">
    <citation type="submission" date="2022-09" db="EMBL/GenBank/DDBJ databases">
        <title>Aureispira anguillicida sp. nov., isolated from Leptocephalus of Japanese eel Anguilla japonica.</title>
        <authorList>
            <person name="Yuasa K."/>
            <person name="Mekata T."/>
            <person name="Ikunari K."/>
        </authorList>
    </citation>
    <scope>NUCLEOTIDE SEQUENCE</scope>
    <source>
        <strain evidence="1">EL160426</strain>
    </source>
</reference>
<dbReference type="Proteomes" id="UP001060919">
    <property type="component" value="Chromosome"/>
</dbReference>
<accession>A0A915YCY5</accession>
<dbReference type="KEGG" id="aup:AsAng_0015140"/>
<evidence type="ECO:0000313" key="1">
    <source>
        <dbReference type="EMBL" id="BDS10805.1"/>
    </source>
</evidence>
<organism evidence="1 2">
    <name type="scientific">Aureispira anguillae</name>
    <dbReference type="NCBI Taxonomy" id="2864201"/>
    <lineage>
        <taxon>Bacteria</taxon>
        <taxon>Pseudomonadati</taxon>
        <taxon>Bacteroidota</taxon>
        <taxon>Saprospiria</taxon>
        <taxon>Saprospirales</taxon>
        <taxon>Saprospiraceae</taxon>
        <taxon>Aureispira</taxon>
    </lineage>
</organism>
<evidence type="ECO:0000313" key="2">
    <source>
        <dbReference type="Proteomes" id="UP001060919"/>
    </source>
</evidence>
<gene>
    <name evidence="1" type="ORF">AsAng_0015140</name>
</gene>
<dbReference type="PANTHER" id="PTHR37841">
    <property type="entry name" value="GLR2918 PROTEIN"/>
    <property type="match status" value="1"/>
</dbReference>
<dbReference type="Pfam" id="PF14903">
    <property type="entry name" value="WG_beta_rep"/>
    <property type="match status" value="15"/>
</dbReference>
<dbReference type="PANTHER" id="PTHR37841:SF1">
    <property type="entry name" value="DUF3298 DOMAIN-CONTAINING PROTEIN"/>
    <property type="match status" value="1"/>
</dbReference>
<dbReference type="AlphaFoldDB" id="A0A915YCY5"/>
<keyword evidence="2" id="KW-1185">Reference proteome</keyword>